<dbReference type="InterPro" id="IPR016181">
    <property type="entry name" value="Acyl_CoA_acyltransferase"/>
</dbReference>
<sequence>MEDAAMMAGIGQRAGESDTGVAAYMCAIKDPNRLVLVSEADGQLVGWAKTHVWDHADGPAQAGQYLGGVTVDPAWRRQGIAARLTQKRLDWIWARSQEAWYVVNAKNTASIELHRRWGFAPVAEGARFHTTTFAGDRGMLFRAERQIGFPNH</sequence>
<name>A0A1R4GWF3_9MICC</name>
<reference evidence="2 3" key="1">
    <citation type="submission" date="2017-02" db="EMBL/GenBank/DDBJ databases">
        <authorList>
            <person name="Peterson S.W."/>
        </authorList>
    </citation>
    <scope>NUCLEOTIDE SEQUENCE [LARGE SCALE GENOMIC DNA]</scope>
    <source>
        <strain evidence="2 3">B Ar 00.02</strain>
    </source>
</reference>
<organism evidence="2 3">
    <name type="scientific">Arthrobacter rhombi</name>
    <dbReference type="NCBI Taxonomy" id="71253"/>
    <lineage>
        <taxon>Bacteria</taxon>
        <taxon>Bacillati</taxon>
        <taxon>Actinomycetota</taxon>
        <taxon>Actinomycetes</taxon>
        <taxon>Micrococcales</taxon>
        <taxon>Micrococcaceae</taxon>
        <taxon>Arthrobacter</taxon>
    </lineage>
</organism>
<evidence type="ECO:0000313" key="3">
    <source>
        <dbReference type="Proteomes" id="UP000195913"/>
    </source>
</evidence>
<keyword evidence="2" id="KW-0808">Transferase</keyword>
<proteinExistence type="predicted"/>
<dbReference type="GO" id="GO:0016747">
    <property type="term" value="F:acyltransferase activity, transferring groups other than amino-acyl groups"/>
    <property type="evidence" value="ECO:0007669"/>
    <property type="project" value="InterPro"/>
</dbReference>
<dbReference type="Proteomes" id="UP000195913">
    <property type="component" value="Unassembled WGS sequence"/>
</dbReference>
<dbReference type="EMBL" id="FUHW01000052">
    <property type="protein sequence ID" value="SJM72498.1"/>
    <property type="molecule type" value="Genomic_DNA"/>
</dbReference>
<dbReference type="Gene3D" id="3.40.630.30">
    <property type="match status" value="1"/>
</dbReference>
<dbReference type="Pfam" id="PF00583">
    <property type="entry name" value="Acetyltransf_1"/>
    <property type="match status" value="1"/>
</dbReference>
<evidence type="ECO:0000313" key="2">
    <source>
        <dbReference type="EMBL" id="SJM72498.1"/>
    </source>
</evidence>
<protein>
    <submittedName>
        <fullName evidence="2">Acetyltransferase, gnat family</fullName>
    </submittedName>
</protein>
<dbReference type="PROSITE" id="PS51186">
    <property type="entry name" value="GNAT"/>
    <property type="match status" value="1"/>
</dbReference>
<dbReference type="CDD" id="cd04301">
    <property type="entry name" value="NAT_SF"/>
    <property type="match status" value="1"/>
</dbReference>
<accession>A0A1R4GWF3</accession>
<dbReference type="AlphaFoldDB" id="A0A1R4GWF3"/>
<dbReference type="InterPro" id="IPR000182">
    <property type="entry name" value="GNAT_dom"/>
</dbReference>
<dbReference type="SUPFAM" id="SSF55729">
    <property type="entry name" value="Acyl-CoA N-acyltransferases (Nat)"/>
    <property type="match status" value="1"/>
</dbReference>
<evidence type="ECO:0000259" key="1">
    <source>
        <dbReference type="PROSITE" id="PS51186"/>
    </source>
</evidence>
<dbReference type="PANTHER" id="PTHR43072">
    <property type="entry name" value="N-ACETYLTRANSFERASE"/>
    <property type="match status" value="1"/>
</dbReference>
<feature type="domain" description="N-acetyltransferase" evidence="1">
    <location>
        <begin position="1"/>
        <end position="144"/>
    </location>
</feature>
<keyword evidence="3" id="KW-1185">Reference proteome</keyword>
<gene>
    <name evidence="2" type="ORF">FM101_15230</name>
</gene>